<dbReference type="EMBL" id="JACSCY010000003">
    <property type="protein sequence ID" value="MBC6610401.1"/>
    <property type="molecule type" value="Genomic_DNA"/>
</dbReference>
<keyword evidence="1" id="KW-0812">Transmembrane</keyword>
<reference evidence="3 4" key="1">
    <citation type="submission" date="2020-08" db="EMBL/GenBank/DDBJ databases">
        <title>Hymenobacter sp.</title>
        <authorList>
            <person name="Kim M.K."/>
        </authorList>
    </citation>
    <scope>NUCLEOTIDE SEQUENCE [LARGE SCALE GENOMIC DNA]</scope>
    <source>
        <strain evidence="3 4">BT507</strain>
    </source>
</reference>
<dbReference type="RefSeq" id="WP_187318705.1">
    <property type="nucleotide sequence ID" value="NZ_JACSCY010000003.1"/>
</dbReference>
<comment type="caution">
    <text evidence="3">The sequence shown here is derived from an EMBL/GenBank/DDBJ whole genome shotgun (WGS) entry which is preliminary data.</text>
</comment>
<feature type="transmembrane region" description="Helical" evidence="1">
    <location>
        <begin position="177"/>
        <end position="196"/>
    </location>
</feature>
<dbReference type="Pfam" id="PF01433">
    <property type="entry name" value="Peptidase_M1"/>
    <property type="match status" value="1"/>
</dbReference>
<dbReference type="Proteomes" id="UP000622017">
    <property type="component" value="Unassembled WGS sequence"/>
</dbReference>
<keyword evidence="4" id="KW-1185">Reference proteome</keyword>
<feature type="transmembrane region" description="Helical" evidence="1">
    <location>
        <begin position="320"/>
        <end position="339"/>
    </location>
</feature>
<feature type="transmembrane region" description="Helical" evidence="1">
    <location>
        <begin position="561"/>
        <end position="582"/>
    </location>
</feature>
<dbReference type="Gene3D" id="1.10.390.10">
    <property type="entry name" value="Neutral Protease Domain 2"/>
    <property type="match status" value="1"/>
</dbReference>
<feature type="transmembrane region" description="Helical" evidence="1">
    <location>
        <begin position="403"/>
        <end position="424"/>
    </location>
</feature>
<feature type="transmembrane region" description="Helical" evidence="1">
    <location>
        <begin position="245"/>
        <end position="262"/>
    </location>
</feature>
<dbReference type="InterPro" id="IPR014782">
    <property type="entry name" value="Peptidase_M1_dom"/>
</dbReference>
<evidence type="ECO:0000259" key="2">
    <source>
        <dbReference type="Pfam" id="PF01433"/>
    </source>
</evidence>
<proteinExistence type="predicted"/>
<feature type="transmembrane region" description="Helical" evidence="1">
    <location>
        <begin position="444"/>
        <end position="463"/>
    </location>
</feature>
<gene>
    <name evidence="3" type="ORF">H8B15_05685</name>
</gene>
<evidence type="ECO:0000313" key="4">
    <source>
        <dbReference type="Proteomes" id="UP000622017"/>
    </source>
</evidence>
<feature type="transmembrane region" description="Helical" evidence="1">
    <location>
        <begin position="513"/>
        <end position="540"/>
    </location>
</feature>
<protein>
    <recommendedName>
        <fullName evidence="2">Peptidase M1 membrane alanine aminopeptidase domain-containing protein</fullName>
    </recommendedName>
</protein>
<feature type="transmembrane region" description="Helical" evidence="1">
    <location>
        <begin position="57"/>
        <end position="81"/>
    </location>
</feature>
<keyword evidence="1" id="KW-1133">Transmembrane helix</keyword>
<feature type="transmembrane region" description="Helical" evidence="1">
    <location>
        <begin position="107"/>
        <end position="127"/>
    </location>
</feature>
<feature type="transmembrane region" description="Helical" evidence="1">
    <location>
        <begin position="20"/>
        <end position="37"/>
    </location>
</feature>
<organism evidence="3 4">
    <name type="scientific">Hymenobacter citatus</name>
    <dbReference type="NCBI Taxonomy" id="2763506"/>
    <lineage>
        <taxon>Bacteria</taxon>
        <taxon>Pseudomonadati</taxon>
        <taxon>Bacteroidota</taxon>
        <taxon>Cytophagia</taxon>
        <taxon>Cytophagales</taxon>
        <taxon>Hymenobacteraceae</taxon>
        <taxon>Hymenobacter</taxon>
    </lineage>
</organism>
<evidence type="ECO:0000256" key="1">
    <source>
        <dbReference type="SAM" id="Phobius"/>
    </source>
</evidence>
<keyword evidence="1" id="KW-0472">Membrane</keyword>
<feature type="domain" description="Peptidase M1 membrane alanine aminopeptidase" evidence="2">
    <location>
        <begin position="882"/>
        <end position="1065"/>
    </location>
</feature>
<dbReference type="InterPro" id="IPR027268">
    <property type="entry name" value="Peptidase_M4/M1_CTD_sf"/>
</dbReference>
<feature type="transmembrane region" description="Helical" evidence="1">
    <location>
        <begin position="359"/>
        <end position="377"/>
    </location>
</feature>
<evidence type="ECO:0000313" key="3">
    <source>
        <dbReference type="EMBL" id="MBC6610401.1"/>
    </source>
</evidence>
<sequence length="1221" mass="139008">MFRNVFLFELRYRLRQPSTYIYFGILFALAFVFLSVQETFFGPSTGGKVFKNAPDTLANFMLGASTLGMFITAAIVGTPVYRDVNSGISPLLYTTPLGKLSYLSGKFLASMLVIWLIMSALLVGGILGSNMPWLDPTKYGPFRFAAYWQPLLWGAFVNAFFAGCIFFAAYALTRNALVVYLGGIVLFLLYNIAGLFTTENKNEHLAALLDPFGLDTRTVVTKYWTIAERNTLLVPLQGEFLQNRLLWTGVGLALLAVSFVAFRMSAPATTGKPAELEPAPALQQVVIRRSRQVFGAGTSWWQWWQLTKVQFLNVVKSRTFLALVLFGIVNIVFGAYYRWRNDGANYPVTYDVLALLNNNFSLFFLIIITLYAGELVWRERELRLHQVFDVMPMPNWVPFASKLAALVLVQVVLYGVISSMGVLIQLYKSYDHVQPLLYLQDFGLQLAFIVELCVLAMVVQTIANNKYVGYTLMILFYVFVYIAPDALGLHHVMLKYDGYVPYTYSDMNGYGHFVGPLFWVNLYYLAWAVLLAVVCNLLWVRGTETSVRHRGRLARQRLVPAARWGAVAAVAAVLVVGGYVFWNTNIQNEYLTTKLIESRKSGWETKYKHLARVAQPKIVNTVLQVDLYPTASPRGYRMRGALTLLNRTPRPLDSLLVNYDNSRSVQKNLTLSRPNTILLDDPENGFRIYRLAQPLAPGDSLQLNLDMRYAARGFSSRPQDTGVFSWANISPEDRLTANGTFLDGTGITLGYDARQELEDDDVRERNHLRPKERFAKLNDAVGRQQHGFTLDADYTRFDITVSTDPDQTAVAPGYLQKTWLANGRRYFHYQMDAPMSNMFNILSARYQVHRAQWRDPATSQLVAIEIYYDRQHPYNVAHMADALKQGLTYYTKAFGAYQFRQVRVLEFPRYKAFAQSFPNTISTSESAGFVEDLRDPSRPDMVYFITNHELGHQWWGHQVVGGNVQGSSMLSESLAEYSALMTCKHAFTGAQMQRIMRGELDRYLKGRRDERKKELPLMLVENQPYIHYYKGGMVFYALQDYIGEDTLNAAIRRFLMANRYQTKPYPNTATFMAYLRRATPDSLQYLLHDMFETITLFENRVENATYTKRPDGRYTVRLTLEAAKLRADSLGNETPVKLNDWVDVGIFGPDKLPDTEYYDATGQPLYLRKVHLTQPKTELVVVVDKQPTKAGLDPYHKLIDRHYMDNVKAVEPGAPPAVARR</sequence>
<feature type="transmembrane region" description="Helical" evidence="1">
    <location>
        <begin position="147"/>
        <end position="170"/>
    </location>
</feature>
<name>A0ABR7MH75_9BACT</name>
<feature type="transmembrane region" description="Helical" evidence="1">
    <location>
        <begin position="470"/>
        <end position="493"/>
    </location>
</feature>
<dbReference type="SUPFAM" id="SSF55486">
    <property type="entry name" value="Metalloproteases ('zincins'), catalytic domain"/>
    <property type="match status" value="1"/>
</dbReference>
<accession>A0ABR7MH75</accession>